<dbReference type="AlphaFoldDB" id="H1DJB8"/>
<keyword evidence="6" id="KW-0067">ATP-binding</keyword>
<dbReference type="GO" id="GO:0051287">
    <property type="term" value="F:NAD binding"/>
    <property type="evidence" value="ECO:0007669"/>
    <property type="project" value="UniProtKB-ARBA"/>
</dbReference>
<keyword evidence="6" id="KW-0547">Nucleotide-binding</keyword>
<dbReference type="eggNOG" id="COG0061">
    <property type="taxonomic scope" value="Bacteria"/>
</dbReference>
<comment type="caution">
    <text evidence="6">Lacks conserved residue(s) required for the propagation of feature annotation.</text>
</comment>
<dbReference type="STRING" id="742817.HMPREF9449_01990"/>
<feature type="binding site" evidence="6">
    <location>
        <begin position="192"/>
        <end position="197"/>
    </location>
    <ligand>
        <name>NAD(+)</name>
        <dbReference type="ChEBI" id="CHEBI:57540"/>
    </ligand>
</feature>
<keyword evidence="3 6" id="KW-0521">NADP</keyword>
<feature type="binding site" evidence="6">
    <location>
        <begin position="151"/>
        <end position="152"/>
    </location>
    <ligand>
        <name>NAD(+)</name>
        <dbReference type="ChEBI" id="CHEBI:57540"/>
    </ligand>
</feature>
<accession>H1DJB8</accession>
<dbReference type="InterPro" id="IPR016064">
    <property type="entry name" value="NAD/diacylglycerol_kinase_sf"/>
</dbReference>
<protein>
    <recommendedName>
        <fullName evidence="6">NAD kinase</fullName>
        <ecNumber evidence="6">2.7.1.23</ecNumber>
    </recommendedName>
    <alternativeName>
        <fullName evidence="6">ATP-dependent NAD kinase</fullName>
    </alternativeName>
</protein>
<proteinExistence type="inferred from homology"/>
<dbReference type="PANTHER" id="PTHR20275:SF0">
    <property type="entry name" value="NAD KINASE"/>
    <property type="match status" value="1"/>
</dbReference>
<evidence type="ECO:0000313" key="8">
    <source>
        <dbReference type="Proteomes" id="UP000004892"/>
    </source>
</evidence>
<dbReference type="GO" id="GO:0003951">
    <property type="term" value="F:NAD+ kinase activity"/>
    <property type="evidence" value="ECO:0007669"/>
    <property type="project" value="UniProtKB-UniRule"/>
</dbReference>
<feature type="binding site" evidence="6">
    <location>
        <position position="181"/>
    </location>
    <ligand>
        <name>NAD(+)</name>
        <dbReference type="ChEBI" id="CHEBI:57540"/>
    </ligand>
</feature>
<dbReference type="GeneID" id="98069547"/>
<reference evidence="7 8" key="1">
    <citation type="submission" date="2012-01" db="EMBL/GenBank/DDBJ databases">
        <title>The Genome Sequence of Odoribacter laneus YIT 12061.</title>
        <authorList>
            <consortium name="The Broad Institute Genome Sequencing Platform"/>
            <person name="Earl A."/>
            <person name="Ward D."/>
            <person name="Feldgarden M."/>
            <person name="Gevers D."/>
            <person name="Morotomi M."/>
            <person name="Young S.K."/>
            <person name="Zeng Q."/>
            <person name="Gargeya S."/>
            <person name="Fitzgerald M."/>
            <person name="Haas B."/>
            <person name="Abouelleil A."/>
            <person name="Alvarado L."/>
            <person name="Arachchi H.M."/>
            <person name="Berlin A."/>
            <person name="Chapman S.B."/>
            <person name="Gearin G."/>
            <person name="Goldberg J."/>
            <person name="Griggs A."/>
            <person name="Gujja S."/>
            <person name="Hansen M."/>
            <person name="Heiman D."/>
            <person name="Howarth C."/>
            <person name="Larimer J."/>
            <person name="Lui A."/>
            <person name="MacDonald P.J.P."/>
            <person name="McCowen C."/>
            <person name="Montmayeur A."/>
            <person name="Murphy C."/>
            <person name="Neiman D."/>
            <person name="Pearson M."/>
            <person name="Priest M."/>
            <person name="Roberts A."/>
            <person name="Saif S."/>
            <person name="Shea T."/>
            <person name="Sisk P."/>
            <person name="Stolte C."/>
            <person name="Sykes S."/>
            <person name="Wortman J."/>
            <person name="Nusbaum C."/>
            <person name="Birren B."/>
        </authorList>
    </citation>
    <scope>NUCLEOTIDE SEQUENCE [LARGE SCALE GENOMIC DNA]</scope>
    <source>
        <strain evidence="7 8">YIT 12061</strain>
    </source>
</reference>
<sequence length="305" mass="33946">MGPRIVAVYGKNVSEGFFPYLRRMLCQLKERNIVLDCEDNFKKILGERFDCKDLFRGVYNRDNLLATGAEMLLSIGGDGTFLDAVLYVKDSGIPVLGMNTGHLGFLANISVEEIDAAVAYIDEGKYTTEERNLLCLNVKGGEFPGFNYGLNEVSVHKTDTSSMLKIHAYIGDIYLTTYWADGLIVASPTGSTGYSLSGGGPIVHPECKNIILTPVCPHNLTMRTLLVPDDVLIRLKVEGRTGDFMLSLDSRIEKMKDDCEIEIKNGEFKIRVVNLPGHNYYGTLRNKLGWGEDFRNRNGGENKLK</sequence>
<dbReference type="InterPro" id="IPR017438">
    <property type="entry name" value="ATP-NAD_kinase_N"/>
</dbReference>
<keyword evidence="4 6" id="KW-0520">NAD</keyword>
<evidence type="ECO:0000256" key="3">
    <source>
        <dbReference type="ARBA" id="ARBA00022857"/>
    </source>
</evidence>
<comment type="subcellular location">
    <subcellularLocation>
        <location evidence="6">Cytoplasm</location>
    </subcellularLocation>
</comment>
<dbReference type="GO" id="GO:0046872">
    <property type="term" value="F:metal ion binding"/>
    <property type="evidence" value="ECO:0007669"/>
    <property type="project" value="UniProtKB-UniRule"/>
</dbReference>
<dbReference type="Gene3D" id="2.60.200.30">
    <property type="entry name" value="Probable inorganic polyphosphate/atp-NAD kinase, domain 2"/>
    <property type="match status" value="1"/>
</dbReference>
<evidence type="ECO:0000256" key="1">
    <source>
        <dbReference type="ARBA" id="ARBA00022679"/>
    </source>
</evidence>
<dbReference type="Pfam" id="PF20143">
    <property type="entry name" value="NAD_kinase_C"/>
    <property type="match status" value="1"/>
</dbReference>
<dbReference type="Proteomes" id="UP000004892">
    <property type="component" value="Unassembled WGS sequence"/>
</dbReference>
<keyword evidence="8" id="KW-1185">Reference proteome</keyword>
<dbReference type="GO" id="GO:0006741">
    <property type="term" value="P:NADP+ biosynthetic process"/>
    <property type="evidence" value="ECO:0007669"/>
    <property type="project" value="UniProtKB-UniRule"/>
</dbReference>
<comment type="cofactor">
    <cofactor evidence="6">
        <name>a divalent metal cation</name>
        <dbReference type="ChEBI" id="CHEBI:60240"/>
    </cofactor>
</comment>
<dbReference type="GO" id="GO:0005737">
    <property type="term" value="C:cytoplasm"/>
    <property type="evidence" value="ECO:0007669"/>
    <property type="project" value="UniProtKB-SubCell"/>
</dbReference>
<keyword evidence="6" id="KW-0963">Cytoplasm</keyword>
<comment type="caution">
    <text evidence="7">The sequence shown here is derived from an EMBL/GenBank/DDBJ whole genome shotgun (WGS) entry which is preliminary data.</text>
</comment>
<dbReference type="NCBIfam" id="NF002521">
    <property type="entry name" value="PRK01911.1"/>
    <property type="match status" value="1"/>
</dbReference>
<dbReference type="GO" id="GO:0019674">
    <property type="term" value="P:NAD+ metabolic process"/>
    <property type="evidence" value="ECO:0007669"/>
    <property type="project" value="InterPro"/>
</dbReference>
<dbReference type="HOGENOM" id="CLU_008831_0_3_10"/>
<dbReference type="EMBL" id="ADMC01000025">
    <property type="protein sequence ID" value="EHP46373.1"/>
    <property type="molecule type" value="Genomic_DNA"/>
</dbReference>
<evidence type="ECO:0000256" key="4">
    <source>
        <dbReference type="ARBA" id="ARBA00023027"/>
    </source>
</evidence>
<feature type="binding site" evidence="6">
    <location>
        <begin position="78"/>
        <end position="79"/>
    </location>
    <ligand>
        <name>NAD(+)</name>
        <dbReference type="ChEBI" id="CHEBI:57540"/>
    </ligand>
</feature>
<gene>
    <name evidence="6" type="primary">nadK</name>
    <name evidence="7" type="ORF">HMPREF9449_01990</name>
</gene>
<dbReference type="HAMAP" id="MF_00361">
    <property type="entry name" value="NAD_kinase"/>
    <property type="match status" value="1"/>
</dbReference>
<keyword evidence="2 6" id="KW-0418">Kinase</keyword>
<evidence type="ECO:0000256" key="2">
    <source>
        <dbReference type="ARBA" id="ARBA00022777"/>
    </source>
</evidence>
<dbReference type="Pfam" id="PF01513">
    <property type="entry name" value="NAD_kinase"/>
    <property type="match status" value="1"/>
</dbReference>
<dbReference type="RefSeq" id="WP_009137137.1">
    <property type="nucleotide sequence ID" value="NZ_JH594596.1"/>
</dbReference>
<name>H1DJB8_9BACT</name>
<dbReference type="PANTHER" id="PTHR20275">
    <property type="entry name" value="NAD KINASE"/>
    <property type="match status" value="1"/>
</dbReference>
<evidence type="ECO:0000256" key="5">
    <source>
        <dbReference type="ARBA" id="ARBA00047925"/>
    </source>
</evidence>
<dbReference type="InterPro" id="IPR017437">
    <property type="entry name" value="ATP-NAD_kinase_PpnK-typ_C"/>
</dbReference>
<dbReference type="GO" id="GO:0005524">
    <property type="term" value="F:ATP binding"/>
    <property type="evidence" value="ECO:0007669"/>
    <property type="project" value="UniProtKB-KW"/>
</dbReference>
<dbReference type="PATRIC" id="fig|742817.3.peg.2121"/>
<dbReference type="EC" id="2.7.1.23" evidence="6"/>
<evidence type="ECO:0000256" key="6">
    <source>
        <dbReference type="HAMAP-Rule" id="MF_00361"/>
    </source>
</evidence>
<comment type="catalytic activity">
    <reaction evidence="5 6">
        <text>NAD(+) + ATP = ADP + NADP(+) + H(+)</text>
        <dbReference type="Rhea" id="RHEA:18629"/>
        <dbReference type="ChEBI" id="CHEBI:15378"/>
        <dbReference type="ChEBI" id="CHEBI:30616"/>
        <dbReference type="ChEBI" id="CHEBI:57540"/>
        <dbReference type="ChEBI" id="CHEBI:58349"/>
        <dbReference type="ChEBI" id="CHEBI:456216"/>
        <dbReference type="EC" id="2.7.1.23"/>
    </reaction>
</comment>
<organism evidence="7 8">
    <name type="scientific">Odoribacter laneus YIT 12061</name>
    <dbReference type="NCBI Taxonomy" id="742817"/>
    <lineage>
        <taxon>Bacteria</taxon>
        <taxon>Pseudomonadati</taxon>
        <taxon>Bacteroidota</taxon>
        <taxon>Bacteroidia</taxon>
        <taxon>Bacteroidales</taxon>
        <taxon>Odoribacteraceae</taxon>
        <taxon>Odoribacter</taxon>
    </lineage>
</organism>
<keyword evidence="1 6" id="KW-0808">Transferase</keyword>
<comment type="function">
    <text evidence="6">Involved in the regulation of the intracellular balance of NAD and NADP, and is a key enzyme in the biosynthesis of NADP. Catalyzes specifically the phosphorylation on 2'-hydroxyl of the adenosine moiety of NAD to yield NADP.</text>
</comment>
<dbReference type="InterPro" id="IPR002504">
    <property type="entry name" value="NADK"/>
</dbReference>
<evidence type="ECO:0000313" key="7">
    <source>
        <dbReference type="EMBL" id="EHP46373.1"/>
    </source>
</evidence>
<dbReference type="SUPFAM" id="SSF111331">
    <property type="entry name" value="NAD kinase/diacylglycerol kinase-like"/>
    <property type="match status" value="1"/>
</dbReference>
<feature type="active site" description="Proton acceptor" evidence="6">
    <location>
        <position position="78"/>
    </location>
</feature>
<comment type="similarity">
    <text evidence="6">Belongs to the NAD kinase family.</text>
</comment>
<dbReference type="Gene3D" id="3.40.50.10330">
    <property type="entry name" value="Probable inorganic polyphosphate/atp-NAD kinase, domain 1"/>
    <property type="match status" value="1"/>
</dbReference>